<keyword evidence="4" id="KW-0496">Mitochondrion</keyword>
<dbReference type="PROSITE" id="PS51257">
    <property type="entry name" value="PROKAR_LIPOPROTEIN"/>
    <property type="match status" value="1"/>
</dbReference>
<dbReference type="EMBL" id="MN662312">
    <property type="protein sequence ID" value="QGN73944.1"/>
    <property type="molecule type" value="Genomic_DNA"/>
</dbReference>
<organism evidence="4">
    <name type="scientific">Prasinococcus sp. CCMP1194</name>
    <dbReference type="NCBI Taxonomy" id="110672"/>
    <lineage>
        <taxon>Eukaryota</taxon>
        <taxon>Viridiplantae</taxon>
        <taxon>Prasinodermophyta</taxon>
        <taxon>Palmophyllophyceae</taxon>
        <taxon>Prasinococcales</taxon>
        <taxon>Prasinococcaceae</taxon>
        <taxon>Prasinococcus</taxon>
    </lineage>
</organism>
<dbReference type="GO" id="GO:1990904">
    <property type="term" value="C:ribonucleoprotein complex"/>
    <property type="evidence" value="ECO:0007669"/>
    <property type="project" value="UniProtKB-KW"/>
</dbReference>
<dbReference type="InterPro" id="IPR001971">
    <property type="entry name" value="Ribosomal_uS11"/>
</dbReference>
<proteinExistence type="inferred from homology"/>
<dbReference type="SUPFAM" id="SSF53137">
    <property type="entry name" value="Translational machinery components"/>
    <property type="match status" value="1"/>
</dbReference>
<dbReference type="Pfam" id="PF00411">
    <property type="entry name" value="Ribosomal_S11"/>
    <property type="match status" value="1"/>
</dbReference>
<evidence type="ECO:0000256" key="1">
    <source>
        <dbReference type="ARBA" id="ARBA00006194"/>
    </source>
</evidence>
<dbReference type="PANTHER" id="PTHR11759">
    <property type="entry name" value="40S RIBOSOMAL PROTEIN S14/30S RIBOSOMAL PROTEIN S11"/>
    <property type="match status" value="1"/>
</dbReference>
<dbReference type="AlphaFoldDB" id="A0A650AKK6"/>
<dbReference type="GO" id="GO:0005840">
    <property type="term" value="C:ribosome"/>
    <property type="evidence" value="ECO:0007669"/>
    <property type="project" value="UniProtKB-KW"/>
</dbReference>
<dbReference type="InterPro" id="IPR036967">
    <property type="entry name" value="Ribosomal_uS11_sf"/>
</dbReference>
<sequence>MKSGVLYISMQLNNTFYSIQSVGSLSAGCAGFKGAERSTPYAVQLTAEKVGKLCLQKGYRSLSVVFLGNHSHRNRQAALRGLGASGIEITDLYSKIRVSYNGCRPKKKRRI</sequence>
<dbReference type="GO" id="GO:0006412">
    <property type="term" value="P:translation"/>
    <property type="evidence" value="ECO:0007669"/>
    <property type="project" value="InterPro"/>
</dbReference>
<protein>
    <submittedName>
        <fullName evidence="4">Ribosomal protein S11</fullName>
    </submittedName>
</protein>
<evidence type="ECO:0000256" key="2">
    <source>
        <dbReference type="ARBA" id="ARBA00022980"/>
    </source>
</evidence>
<evidence type="ECO:0000313" key="4">
    <source>
        <dbReference type="EMBL" id="QGN73944.1"/>
    </source>
</evidence>
<comment type="similarity">
    <text evidence="1">Belongs to the universal ribosomal protein uS11 family.</text>
</comment>
<dbReference type="HAMAP" id="MF_01310">
    <property type="entry name" value="Ribosomal_uS11"/>
    <property type="match status" value="1"/>
</dbReference>
<geneLocation type="mitochondrion" evidence="4"/>
<dbReference type="Gene3D" id="3.30.420.80">
    <property type="entry name" value="Ribosomal protein S11"/>
    <property type="match status" value="1"/>
</dbReference>
<dbReference type="PIRSF" id="PIRSF002131">
    <property type="entry name" value="Ribosomal_S11"/>
    <property type="match status" value="1"/>
</dbReference>
<gene>
    <name evidence="4" type="primary">rps11</name>
</gene>
<dbReference type="GO" id="GO:0003735">
    <property type="term" value="F:structural constituent of ribosome"/>
    <property type="evidence" value="ECO:0007669"/>
    <property type="project" value="InterPro"/>
</dbReference>
<evidence type="ECO:0000256" key="3">
    <source>
        <dbReference type="ARBA" id="ARBA00023274"/>
    </source>
</evidence>
<keyword evidence="2 4" id="KW-0689">Ribosomal protein</keyword>
<accession>A0A650AKK6</accession>
<name>A0A650AKK6_9VIRI</name>
<reference evidence="4" key="1">
    <citation type="submission" date="2019-11" db="EMBL/GenBank/DDBJ databases">
        <title>Complete mitogenomes of the marine picoplanktonic green algae Prasinoderma sp. MBIC 10622 and Prasinococcus capsulatus CCMP 1194 (Palmophyllophyceae).</title>
        <authorList>
            <person name="Turmel M."/>
            <person name="Otis C."/>
            <person name="Lemieux C."/>
        </authorList>
    </citation>
    <scope>NUCLEOTIDE SEQUENCE</scope>
</reference>
<keyword evidence="3" id="KW-0687">Ribonucleoprotein</keyword>